<proteinExistence type="predicted"/>
<dbReference type="KEGG" id="gtt:GUITHDRAFT_85230"/>
<dbReference type="RefSeq" id="XP_005837820.1">
    <property type="nucleotide sequence ID" value="XM_005837763.1"/>
</dbReference>
<dbReference type="AlphaFoldDB" id="L1JRP7"/>
<dbReference type="eggNOG" id="KOG0108">
    <property type="taxonomic scope" value="Eukaryota"/>
</dbReference>
<dbReference type="GO" id="GO:0003729">
    <property type="term" value="F:mRNA binding"/>
    <property type="evidence" value="ECO:0007669"/>
    <property type="project" value="TreeGrafter"/>
</dbReference>
<dbReference type="GeneID" id="17307495"/>
<dbReference type="EnsemblProtists" id="EKX50840">
    <property type="protein sequence ID" value="EKX50840"/>
    <property type="gene ID" value="GUITHDRAFT_85230"/>
</dbReference>
<reference evidence="4 6" key="1">
    <citation type="journal article" date="2012" name="Nature">
        <title>Algal genomes reveal evolutionary mosaicism and the fate of nucleomorphs.</title>
        <authorList>
            <consortium name="DOE Joint Genome Institute"/>
            <person name="Curtis B.A."/>
            <person name="Tanifuji G."/>
            <person name="Burki F."/>
            <person name="Gruber A."/>
            <person name="Irimia M."/>
            <person name="Maruyama S."/>
            <person name="Arias M.C."/>
            <person name="Ball S.G."/>
            <person name="Gile G.H."/>
            <person name="Hirakawa Y."/>
            <person name="Hopkins J.F."/>
            <person name="Kuo A."/>
            <person name="Rensing S.A."/>
            <person name="Schmutz J."/>
            <person name="Symeonidi A."/>
            <person name="Elias M."/>
            <person name="Eveleigh R.J."/>
            <person name="Herman E.K."/>
            <person name="Klute M.J."/>
            <person name="Nakayama T."/>
            <person name="Obornik M."/>
            <person name="Reyes-Prieto A."/>
            <person name="Armbrust E.V."/>
            <person name="Aves S.J."/>
            <person name="Beiko R.G."/>
            <person name="Coutinho P."/>
            <person name="Dacks J.B."/>
            <person name="Durnford D.G."/>
            <person name="Fast N.M."/>
            <person name="Green B.R."/>
            <person name="Grisdale C.J."/>
            <person name="Hempel F."/>
            <person name="Henrissat B."/>
            <person name="Hoppner M.P."/>
            <person name="Ishida K."/>
            <person name="Kim E."/>
            <person name="Koreny L."/>
            <person name="Kroth P.G."/>
            <person name="Liu Y."/>
            <person name="Malik S.B."/>
            <person name="Maier U.G."/>
            <person name="McRose D."/>
            <person name="Mock T."/>
            <person name="Neilson J.A."/>
            <person name="Onodera N.T."/>
            <person name="Poole A.M."/>
            <person name="Pritham E.J."/>
            <person name="Richards T.A."/>
            <person name="Rocap G."/>
            <person name="Roy S.W."/>
            <person name="Sarai C."/>
            <person name="Schaack S."/>
            <person name="Shirato S."/>
            <person name="Slamovits C.H."/>
            <person name="Spencer D.F."/>
            <person name="Suzuki S."/>
            <person name="Worden A.Z."/>
            <person name="Zauner S."/>
            <person name="Barry K."/>
            <person name="Bell C."/>
            <person name="Bharti A.K."/>
            <person name="Crow J.A."/>
            <person name="Grimwood J."/>
            <person name="Kramer R."/>
            <person name="Lindquist E."/>
            <person name="Lucas S."/>
            <person name="Salamov A."/>
            <person name="McFadden G.I."/>
            <person name="Lane C.E."/>
            <person name="Keeling P.J."/>
            <person name="Gray M.W."/>
            <person name="Grigoriev I.V."/>
            <person name="Archibald J.M."/>
        </authorList>
    </citation>
    <scope>NUCLEOTIDE SEQUENCE</scope>
    <source>
        <strain evidence="4 6">CCMP2712</strain>
    </source>
</reference>
<dbReference type="PANTHER" id="PTHR45735:SF2">
    <property type="entry name" value="CLEAVAGE STIMULATION FACTOR SUBUNIT 2"/>
    <property type="match status" value="1"/>
</dbReference>
<dbReference type="Pfam" id="PF00076">
    <property type="entry name" value="RRM_1"/>
    <property type="match status" value="1"/>
</dbReference>
<keyword evidence="1" id="KW-0694">RNA-binding</keyword>
<dbReference type="PaxDb" id="55529-EKX50840"/>
<evidence type="ECO:0000259" key="3">
    <source>
        <dbReference type="PROSITE" id="PS50102"/>
    </source>
</evidence>
<gene>
    <name evidence="4" type="ORF">GUITHDRAFT_85230</name>
</gene>
<dbReference type="GO" id="GO:0005847">
    <property type="term" value="C:mRNA cleavage and polyadenylation specificity factor complex"/>
    <property type="evidence" value="ECO:0007669"/>
    <property type="project" value="TreeGrafter"/>
</dbReference>
<dbReference type="EMBL" id="JH992977">
    <property type="protein sequence ID" value="EKX50840.1"/>
    <property type="molecule type" value="Genomic_DNA"/>
</dbReference>
<dbReference type="STRING" id="905079.L1JRP7"/>
<dbReference type="Proteomes" id="UP000011087">
    <property type="component" value="Unassembled WGS sequence"/>
</dbReference>
<dbReference type="InterPro" id="IPR025742">
    <property type="entry name" value="CSTF2_hinge"/>
</dbReference>
<dbReference type="Gene3D" id="3.30.70.330">
    <property type="match status" value="1"/>
</dbReference>
<evidence type="ECO:0000313" key="4">
    <source>
        <dbReference type="EMBL" id="EKX50840.1"/>
    </source>
</evidence>
<dbReference type="SUPFAM" id="SSF54928">
    <property type="entry name" value="RNA-binding domain, RBD"/>
    <property type="match status" value="1"/>
</dbReference>
<reference evidence="5" key="3">
    <citation type="submission" date="2016-03" db="UniProtKB">
        <authorList>
            <consortium name="EnsemblProtists"/>
        </authorList>
    </citation>
    <scope>IDENTIFICATION</scope>
</reference>
<evidence type="ECO:0000313" key="6">
    <source>
        <dbReference type="Proteomes" id="UP000011087"/>
    </source>
</evidence>
<organism evidence="4">
    <name type="scientific">Guillardia theta (strain CCMP2712)</name>
    <name type="common">Cryptophyte</name>
    <dbReference type="NCBI Taxonomy" id="905079"/>
    <lineage>
        <taxon>Eukaryota</taxon>
        <taxon>Cryptophyceae</taxon>
        <taxon>Pyrenomonadales</taxon>
        <taxon>Geminigeraceae</taxon>
        <taxon>Guillardia</taxon>
    </lineage>
</organism>
<reference evidence="6" key="2">
    <citation type="submission" date="2012-11" db="EMBL/GenBank/DDBJ databases">
        <authorList>
            <person name="Kuo A."/>
            <person name="Curtis B.A."/>
            <person name="Tanifuji G."/>
            <person name="Burki F."/>
            <person name="Gruber A."/>
            <person name="Irimia M."/>
            <person name="Maruyama S."/>
            <person name="Arias M.C."/>
            <person name="Ball S.G."/>
            <person name="Gile G.H."/>
            <person name="Hirakawa Y."/>
            <person name="Hopkins J.F."/>
            <person name="Rensing S.A."/>
            <person name="Schmutz J."/>
            <person name="Symeonidi A."/>
            <person name="Elias M."/>
            <person name="Eveleigh R.J."/>
            <person name="Herman E.K."/>
            <person name="Klute M.J."/>
            <person name="Nakayama T."/>
            <person name="Obornik M."/>
            <person name="Reyes-Prieto A."/>
            <person name="Armbrust E.V."/>
            <person name="Aves S.J."/>
            <person name="Beiko R.G."/>
            <person name="Coutinho P."/>
            <person name="Dacks J.B."/>
            <person name="Durnford D.G."/>
            <person name="Fast N.M."/>
            <person name="Green B.R."/>
            <person name="Grisdale C."/>
            <person name="Hempe F."/>
            <person name="Henrissat B."/>
            <person name="Hoppner M.P."/>
            <person name="Ishida K.-I."/>
            <person name="Kim E."/>
            <person name="Koreny L."/>
            <person name="Kroth P.G."/>
            <person name="Liu Y."/>
            <person name="Malik S.-B."/>
            <person name="Maier U.G."/>
            <person name="McRose D."/>
            <person name="Mock T."/>
            <person name="Neilson J.A."/>
            <person name="Onodera N.T."/>
            <person name="Poole A.M."/>
            <person name="Pritham E.J."/>
            <person name="Richards T.A."/>
            <person name="Rocap G."/>
            <person name="Roy S.W."/>
            <person name="Sarai C."/>
            <person name="Schaack S."/>
            <person name="Shirato S."/>
            <person name="Slamovits C.H."/>
            <person name="Spencer D.F."/>
            <person name="Suzuki S."/>
            <person name="Worden A.Z."/>
            <person name="Zauner S."/>
            <person name="Barry K."/>
            <person name="Bell C."/>
            <person name="Bharti A.K."/>
            <person name="Crow J.A."/>
            <person name="Grimwood J."/>
            <person name="Kramer R."/>
            <person name="Lindquist E."/>
            <person name="Lucas S."/>
            <person name="Salamov A."/>
            <person name="McFadden G.I."/>
            <person name="Lane C.E."/>
            <person name="Keeling P.J."/>
            <person name="Gray M.W."/>
            <person name="Grigoriev I.V."/>
            <person name="Archibald J.M."/>
        </authorList>
    </citation>
    <scope>NUCLEOTIDE SEQUENCE</scope>
    <source>
        <strain evidence="6">CCMP2712</strain>
    </source>
</reference>
<dbReference type="OMA" id="CEYNDGA"/>
<dbReference type="Gene3D" id="1.25.40.630">
    <property type="match status" value="1"/>
</dbReference>
<dbReference type="HOGENOM" id="CLU_1145145_0_0_1"/>
<feature type="non-terminal residue" evidence="4">
    <location>
        <position position="1"/>
    </location>
</feature>
<name>L1JRP7_GUITC</name>
<evidence type="ECO:0000256" key="1">
    <source>
        <dbReference type="PROSITE-ProRule" id="PRU00176"/>
    </source>
</evidence>
<evidence type="ECO:0000313" key="5">
    <source>
        <dbReference type="EnsemblProtists" id="EKX50840"/>
    </source>
</evidence>
<keyword evidence="6" id="KW-1185">Reference proteome</keyword>
<dbReference type="InterPro" id="IPR000504">
    <property type="entry name" value="RRM_dom"/>
</dbReference>
<dbReference type="CDD" id="cd12398">
    <property type="entry name" value="RRM_CSTF2_RNA15_like"/>
    <property type="match status" value="1"/>
</dbReference>
<protein>
    <recommendedName>
        <fullName evidence="3">RRM domain-containing protein</fullName>
    </recommendedName>
</protein>
<dbReference type="SMART" id="SM00360">
    <property type="entry name" value="RRM"/>
    <property type="match status" value="1"/>
</dbReference>
<dbReference type="Pfam" id="PF14327">
    <property type="entry name" value="CSTF2_hinge"/>
    <property type="match status" value="1"/>
</dbReference>
<accession>L1JRP7</accession>
<sequence>MSGSRGSQASRSVFVGNIPYNATEEQLEDIFRAVGHVVSFRWLVKNSDTGQPKGFGFCEFRDAQTAESAIRNLNNTEFNGRLLRIDYASSLGEGKSGGGGSGGSNSGASGAKPLMNAHDQIMAVVSTMSIEQMYNVMGQLKTICAQNREQARELFNTYPQLSMAVLRMHDLLSKYSSGGPPPPVGIHSDPLPRGGMSGLSGPGMPPPPQLGGGMGMPGNVPPSAMGQPVGGASVTSGRGGSGD</sequence>
<feature type="region of interest" description="Disordered" evidence="2">
    <location>
        <begin position="176"/>
        <end position="243"/>
    </location>
</feature>
<dbReference type="OrthoDB" id="272703at2759"/>
<dbReference type="PROSITE" id="PS50102">
    <property type="entry name" value="RRM"/>
    <property type="match status" value="1"/>
</dbReference>
<dbReference type="PANTHER" id="PTHR45735">
    <property type="entry name" value="CLEAVAGE STIMULATION FACTOR SUBUNIT 2"/>
    <property type="match status" value="1"/>
</dbReference>
<feature type="domain" description="RRM" evidence="3">
    <location>
        <begin position="11"/>
        <end position="90"/>
    </location>
</feature>
<dbReference type="InterPro" id="IPR035979">
    <property type="entry name" value="RBD_domain_sf"/>
</dbReference>
<evidence type="ECO:0000256" key="2">
    <source>
        <dbReference type="SAM" id="MobiDB-lite"/>
    </source>
</evidence>
<dbReference type="InterPro" id="IPR012677">
    <property type="entry name" value="Nucleotide-bd_a/b_plait_sf"/>
</dbReference>